<evidence type="ECO:0008006" key="8">
    <source>
        <dbReference type="Google" id="ProtNLM"/>
    </source>
</evidence>
<accession>B4NEZ6</accession>
<dbReference type="Pfam" id="PF00501">
    <property type="entry name" value="AMP-binding"/>
    <property type="match status" value="1"/>
</dbReference>
<keyword evidence="7" id="KW-1185">Reference proteome</keyword>
<organism evidence="6 7">
    <name type="scientific">Drosophila willistoni</name>
    <name type="common">Fruit fly</name>
    <dbReference type="NCBI Taxonomy" id="7260"/>
    <lineage>
        <taxon>Eukaryota</taxon>
        <taxon>Metazoa</taxon>
        <taxon>Ecdysozoa</taxon>
        <taxon>Arthropoda</taxon>
        <taxon>Hexapoda</taxon>
        <taxon>Insecta</taxon>
        <taxon>Pterygota</taxon>
        <taxon>Neoptera</taxon>
        <taxon>Endopterygota</taxon>
        <taxon>Diptera</taxon>
        <taxon>Brachycera</taxon>
        <taxon>Muscomorpha</taxon>
        <taxon>Ephydroidea</taxon>
        <taxon>Drosophilidae</taxon>
        <taxon>Drosophila</taxon>
        <taxon>Sophophora</taxon>
    </lineage>
</organism>
<dbReference type="PROSITE" id="PS00455">
    <property type="entry name" value="AMP_BINDING"/>
    <property type="match status" value="1"/>
</dbReference>
<evidence type="ECO:0000256" key="2">
    <source>
        <dbReference type="ARBA" id="ARBA00006432"/>
    </source>
</evidence>
<dbReference type="InterPro" id="IPR042099">
    <property type="entry name" value="ANL_N_sf"/>
</dbReference>
<dbReference type="SUPFAM" id="SSF56801">
    <property type="entry name" value="Acetyl-CoA synthetase-like"/>
    <property type="match status" value="1"/>
</dbReference>
<dbReference type="Pfam" id="PF13193">
    <property type="entry name" value="AMP-binding_C"/>
    <property type="match status" value="1"/>
</dbReference>
<evidence type="ECO:0000256" key="3">
    <source>
        <dbReference type="ARBA" id="ARBA00023140"/>
    </source>
</evidence>
<dbReference type="FunFam" id="3.40.50.12780:FF:000025">
    <property type="entry name" value="luciferin 4-monooxygenase"/>
    <property type="match status" value="1"/>
</dbReference>
<gene>
    <name evidence="6" type="primary">Dwil\GK22354</name>
    <name evidence="6" type="ORF">Dwil_GK22354</name>
</gene>
<dbReference type="AlphaFoldDB" id="B4NEZ6"/>
<comment type="subcellular location">
    <subcellularLocation>
        <location evidence="1">Peroxisome</location>
    </subcellularLocation>
</comment>
<evidence type="ECO:0000256" key="1">
    <source>
        <dbReference type="ARBA" id="ARBA00004275"/>
    </source>
</evidence>
<dbReference type="Gene3D" id="3.40.50.12780">
    <property type="entry name" value="N-terminal domain of ligase-like"/>
    <property type="match status" value="1"/>
</dbReference>
<protein>
    <recommendedName>
        <fullName evidence="8">AMP-dependent synthetase/ligase domain-containing protein</fullName>
    </recommendedName>
</protein>
<dbReference type="KEGG" id="dwi:6649757"/>
<feature type="domain" description="AMP-binding enzyme C-terminal" evidence="5">
    <location>
        <begin position="443"/>
        <end position="520"/>
    </location>
</feature>
<dbReference type="EMBL" id="CH964251">
    <property type="protein sequence ID" value="EDW83371.1"/>
    <property type="molecule type" value="Genomic_DNA"/>
</dbReference>
<comment type="similarity">
    <text evidence="2">Belongs to the ATP-dependent AMP-binding enzyme family.</text>
</comment>
<dbReference type="GO" id="GO:0046949">
    <property type="term" value="P:fatty-acyl-CoA biosynthetic process"/>
    <property type="evidence" value="ECO:0007669"/>
    <property type="project" value="TreeGrafter"/>
</dbReference>
<evidence type="ECO:0000313" key="6">
    <source>
        <dbReference type="EMBL" id="EDW83371.1"/>
    </source>
</evidence>
<evidence type="ECO:0000259" key="5">
    <source>
        <dbReference type="Pfam" id="PF13193"/>
    </source>
</evidence>
<dbReference type="OMA" id="PFHAVNM"/>
<dbReference type="HOGENOM" id="CLU_000022_59_2_1"/>
<evidence type="ECO:0000313" key="7">
    <source>
        <dbReference type="Proteomes" id="UP000007798"/>
    </source>
</evidence>
<dbReference type="OrthoDB" id="10253869at2759"/>
<feature type="domain" description="AMP-dependent synthetase/ligase" evidence="4">
    <location>
        <begin position="38"/>
        <end position="392"/>
    </location>
</feature>
<dbReference type="InterPro" id="IPR000873">
    <property type="entry name" value="AMP-dep_synth/lig_dom"/>
</dbReference>
<reference evidence="6 7" key="1">
    <citation type="journal article" date="2007" name="Nature">
        <title>Evolution of genes and genomes on the Drosophila phylogeny.</title>
        <authorList>
            <consortium name="Drosophila 12 Genomes Consortium"/>
            <person name="Clark A.G."/>
            <person name="Eisen M.B."/>
            <person name="Smith D.R."/>
            <person name="Bergman C.M."/>
            <person name="Oliver B."/>
            <person name="Markow T.A."/>
            <person name="Kaufman T.C."/>
            <person name="Kellis M."/>
            <person name="Gelbart W."/>
            <person name="Iyer V.N."/>
            <person name="Pollard D.A."/>
            <person name="Sackton T.B."/>
            <person name="Larracuente A.M."/>
            <person name="Singh N.D."/>
            <person name="Abad J.P."/>
            <person name="Abt D.N."/>
            <person name="Adryan B."/>
            <person name="Aguade M."/>
            <person name="Akashi H."/>
            <person name="Anderson W.W."/>
            <person name="Aquadro C.F."/>
            <person name="Ardell D.H."/>
            <person name="Arguello R."/>
            <person name="Artieri C.G."/>
            <person name="Barbash D.A."/>
            <person name="Barker D."/>
            <person name="Barsanti P."/>
            <person name="Batterham P."/>
            <person name="Batzoglou S."/>
            <person name="Begun D."/>
            <person name="Bhutkar A."/>
            <person name="Blanco E."/>
            <person name="Bosak S.A."/>
            <person name="Bradley R.K."/>
            <person name="Brand A.D."/>
            <person name="Brent M.R."/>
            <person name="Brooks A.N."/>
            <person name="Brown R.H."/>
            <person name="Butlin R.K."/>
            <person name="Caggese C."/>
            <person name="Calvi B.R."/>
            <person name="Bernardo de Carvalho A."/>
            <person name="Caspi A."/>
            <person name="Castrezana S."/>
            <person name="Celniker S.E."/>
            <person name="Chang J.L."/>
            <person name="Chapple C."/>
            <person name="Chatterji S."/>
            <person name="Chinwalla A."/>
            <person name="Civetta A."/>
            <person name="Clifton S.W."/>
            <person name="Comeron J.M."/>
            <person name="Costello J.C."/>
            <person name="Coyne J.A."/>
            <person name="Daub J."/>
            <person name="David R.G."/>
            <person name="Delcher A.L."/>
            <person name="Delehaunty K."/>
            <person name="Do C.B."/>
            <person name="Ebling H."/>
            <person name="Edwards K."/>
            <person name="Eickbush T."/>
            <person name="Evans J.D."/>
            <person name="Filipski A."/>
            <person name="Findeiss S."/>
            <person name="Freyhult E."/>
            <person name="Fulton L."/>
            <person name="Fulton R."/>
            <person name="Garcia A.C."/>
            <person name="Gardiner A."/>
            <person name="Garfield D.A."/>
            <person name="Garvin B.E."/>
            <person name="Gibson G."/>
            <person name="Gilbert D."/>
            <person name="Gnerre S."/>
            <person name="Godfrey J."/>
            <person name="Good R."/>
            <person name="Gotea V."/>
            <person name="Gravely B."/>
            <person name="Greenberg A.J."/>
            <person name="Griffiths-Jones S."/>
            <person name="Gross S."/>
            <person name="Guigo R."/>
            <person name="Gustafson E.A."/>
            <person name="Haerty W."/>
            <person name="Hahn M.W."/>
            <person name="Halligan D.L."/>
            <person name="Halpern A.L."/>
            <person name="Halter G.M."/>
            <person name="Han M.V."/>
            <person name="Heger A."/>
            <person name="Hillier L."/>
            <person name="Hinrichs A.S."/>
            <person name="Holmes I."/>
            <person name="Hoskins R.A."/>
            <person name="Hubisz M.J."/>
            <person name="Hultmark D."/>
            <person name="Huntley M.A."/>
            <person name="Jaffe D.B."/>
            <person name="Jagadeeshan S."/>
            <person name="Jeck W.R."/>
            <person name="Johnson J."/>
            <person name="Jones C.D."/>
            <person name="Jordan W.C."/>
            <person name="Karpen G.H."/>
            <person name="Kataoka E."/>
            <person name="Keightley P.D."/>
            <person name="Kheradpour P."/>
            <person name="Kirkness E.F."/>
            <person name="Koerich L.B."/>
            <person name="Kristiansen K."/>
            <person name="Kudrna D."/>
            <person name="Kulathinal R.J."/>
            <person name="Kumar S."/>
            <person name="Kwok R."/>
            <person name="Lander E."/>
            <person name="Langley C.H."/>
            <person name="Lapoint R."/>
            <person name="Lazzaro B.P."/>
            <person name="Lee S.J."/>
            <person name="Levesque L."/>
            <person name="Li R."/>
            <person name="Lin C.F."/>
            <person name="Lin M.F."/>
            <person name="Lindblad-Toh K."/>
            <person name="Llopart A."/>
            <person name="Long M."/>
            <person name="Low L."/>
            <person name="Lozovsky E."/>
            <person name="Lu J."/>
            <person name="Luo M."/>
            <person name="Machado C.A."/>
            <person name="Makalowski W."/>
            <person name="Marzo M."/>
            <person name="Matsuda M."/>
            <person name="Matzkin L."/>
            <person name="McAllister B."/>
            <person name="McBride C.S."/>
            <person name="McKernan B."/>
            <person name="McKernan K."/>
            <person name="Mendez-Lago M."/>
            <person name="Minx P."/>
            <person name="Mollenhauer M.U."/>
            <person name="Montooth K."/>
            <person name="Mount S.M."/>
            <person name="Mu X."/>
            <person name="Myers E."/>
            <person name="Negre B."/>
            <person name="Newfeld S."/>
            <person name="Nielsen R."/>
            <person name="Noor M.A."/>
            <person name="O'Grady P."/>
            <person name="Pachter L."/>
            <person name="Papaceit M."/>
            <person name="Parisi M.J."/>
            <person name="Parisi M."/>
            <person name="Parts L."/>
            <person name="Pedersen J.S."/>
            <person name="Pesole G."/>
            <person name="Phillippy A.M."/>
            <person name="Ponting C.P."/>
            <person name="Pop M."/>
            <person name="Porcelli D."/>
            <person name="Powell J.R."/>
            <person name="Prohaska S."/>
            <person name="Pruitt K."/>
            <person name="Puig M."/>
            <person name="Quesneville H."/>
            <person name="Ram K.R."/>
            <person name="Rand D."/>
            <person name="Rasmussen M.D."/>
            <person name="Reed L.K."/>
            <person name="Reenan R."/>
            <person name="Reily A."/>
            <person name="Remington K.A."/>
            <person name="Rieger T.T."/>
            <person name="Ritchie M.G."/>
            <person name="Robin C."/>
            <person name="Rogers Y.H."/>
            <person name="Rohde C."/>
            <person name="Rozas J."/>
            <person name="Rubenfield M.J."/>
            <person name="Ruiz A."/>
            <person name="Russo S."/>
            <person name="Salzberg S.L."/>
            <person name="Sanchez-Gracia A."/>
            <person name="Saranga D.J."/>
            <person name="Sato H."/>
            <person name="Schaeffer S.W."/>
            <person name="Schatz M.C."/>
            <person name="Schlenke T."/>
            <person name="Schwartz R."/>
            <person name="Segarra C."/>
            <person name="Singh R.S."/>
            <person name="Sirot L."/>
            <person name="Sirota M."/>
            <person name="Sisneros N.B."/>
            <person name="Smith C.D."/>
            <person name="Smith T.F."/>
            <person name="Spieth J."/>
            <person name="Stage D.E."/>
            <person name="Stark A."/>
            <person name="Stephan W."/>
            <person name="Strausberg R.L."/>
            <person name="Strempel S."/>
            <person name="Sturgill D."/>
            <person name="Sutton G."/>
            <person name="Sutton G.G."/>
            <person name="Tao W."/>
            <person name="Teichmann S."/>
            <person name="Tobari Y.N."/>
            <person name="Tomimura Y."/>
            <person name="Tsolas J.M."/>
            <person name="Valente V.L."/>
            <person name="Venter E."/>
            <person name="Venter J.C."/>
            <person name="Vicario S."/>
            <person name="Vieira F.G."/>
            <person name="Vilella A.J."/>
            <person name="Villasante A."/>
            <person name="Walenz B."/>
            <person name="Wang J."/>
            <person name="Wasserman M."/>
            <person name="Watts T."/>
            <person name="Wilson D."/>
            <person name="Wilson R.K."/>
            <person name="Wing R.A."/>
            <person name="Wolfner M.F."/>
            <person name="Wong A."/>
            <person name="Wong G.K."/>
            <person name="Wu C.I."/>
            <person name="Wu G."/>
            <person name="Yamamoto D."/>
            <person name="Yang H.P."/>
            <person name="Yang S.P."/>
            <person name="Yorke J.A."/>
            <person name="Yoshida K."/>
            <person name="Zdobnov E."/>
            <person name="Zhang P."/>
            <person name="Zhang Y."/>
            <person name="Zimin A.V."/>
            <person name="Baldwin J."/>
            <person name="Abdouelleil A."/>
            <person name="Abdulkadir J."/>
            <person name="Abebe A."/>
            <person name="Abera B."/>
            <person name="Abreu J."/>
            <person name="Acer S.C."/>
            <person name="Aftuck L."/>
            <person name="Alexander A."/>
            <person name="An P."/>
            <person name="Anderson E."/>
            <person name="Anderson S."/>
            <person name="Arachi H."/>
            <person name="Azer M."/>
            <person name="Bachantsang P."/>
            <person name="Barry A."/>
            <person name="Bayul T."/>
            <person name="Berlin A."/>
            <person name="Bessette D."/>
            <person name="Bloom T."/>
            <person name="Blye J."/>
            <person name="Boguslavskiy L."/>
            <person name="Bonnet C."/>
            <person name="Boukhgalter B."/>
            <person name="Bourzgui I."/>
            <person name="Brown A."/>
            <person name="Cahill P."/>
            <person name="Channer S."/>
            <person name="Cheshatsang Y."/>
            <person name="Chuda L."/>
            <person name="Citroen M."/>
            <person name="Collymore A."/>
            <person name="Cooke P."/>
            <person name="Costello M."/>
            <person name="D'Aco K."/>
            <person name="Daza R."/>
            <person name="De Haan G."/>
            <person name="DeGray S."/>
            <person name="DeMaso C."/>
            <person name="Dhargay N."/>
            <person name="Dooley K."/>
            <person name="Dooley E."/>
            <person name="Doricent M."/>
            <person name="Dorje P."/>
            <person name="Dorjee K."/>
            <person name="Dupes A."/>
            <person name="Elong R."/>
            <person name="Falk J."/>
            <person name="Farina A."/>
            <person name="Faro S."/>
            <person name="Ferguson D."/>
            <person name="Fisher S."/>
            <person name="Foley C.D."/>
            <person name="Franke A."/>
            <person name="Friedrich D."/>
            <person name="Gadbois L."/>
            <person name="Gearin G."/>
            <person name="Gearin C.R."/>
            <person name="Giannoukos G."/>
            <person name="Goode T."/>
            <person name="Graham J."/>
            <person name="Grandbois E."/>
            <person name="Grewal S."/>
            <person name="Gyaltsen K."/>
            <person name="Hafez N."/>
            <person name="Hagos B."/>
            <person name="Hall J."/>
            <person name="Henson C."/>
            <person name="Hollinger A."/>
            <person name="Honan T."/>
            <person name="Huard M.D."/>
            <person name="Hughes L."/>
            <person name="Hurhula B."/>
            <person name="Husby M.E."/>
            <person name="Kamat A."/>
            <person name="Kanga B."/>
            <person name="Kashin S."/>
            <person name="Khazanovich D."/>
            <person name="Kisner P."/>
            <person name="Lance K."/>
            <person name="Lara M."/>
            <person name="Lee W."/>
            <person name="Lennon N."/>
            <person name="Letendre F."/>
            <person name="LeVine R."/>
            <person name="Lipovsky A."/>
            <person name="Liu X."/>
            <person name="Liu J."/>
            <person name="Liu S."/>
            <person name="Lokyitsang T."/>
            <person name="Lokyitsang Y."/>
            <person name="Lubonja R."/>
            <person name="Lui A."/>
            <person name="MacDonald P."/>
            <person name="Magnisalis V."/>
            <person name="Maru K."/>
            <person name="Matthews C."/>
            <person name="McCusker W."/>
            <person name="McDonough S."/>
            <person name="Mehta T."/>
            <person name="Meldrim J."/>
            <person name="Meneus L."/>
            <person name="Mihai O."/>
            <person name="Mihalev A."/>
            <person name="Mihova T."/>
            <person name="Mittelman R."/>
            <person name="Mlenga V."/>
            <person name="Montmayeur A."/>
            <person name="Mulrain L."/>
            <person name="Navidi A."/>
            <person name="Naylor J."/>
            <person name="Negash T."/>
            <person name="Nguyen T."/>
            <person name="Nguyen N."/>
            <person name="Nicol R."/>
            <person name="Norbu C."/>
            <person name="Norbu N."/>
            <person name="Novod N."/>
            <person name="O'Neill B."/>
            <person name="Osman S."/>
            <person name="Markiewicz E."/>
            <person name="Oyono O.L."/>
            <person name="Patti C."/>
            <person name="Phunkhang P."/>
            <person name="Pierre F."/>
            <person name="Priest M."/>
            <person name="Raghuraman S."/>
            <person name="Rege F."/>
            <person name="Reyes R."/>
            <person name="Rise C."/>
            <person name="Rogov P."/>
            <person name="Ross K."/>
            <person name="Ryan E."/>
            <person name="Settipalli S."/>
            <person name="Shea T."/>
            <person name="Sherpa N."/>
            <person name="Shi L."/>
            <person name="Shih D."/>
            <person name="Sparrow T."/>
            <person name="Spaulding J."/>
            <person name="Stalker J."/>
            <person name="Stange-Thomann N."/>
            <person name="Stavropoulos S."/>
            <person name="Stone C."/>
            <person name="Strader C."/>
            <person name="Tesfaye S."/>
            <person name="Thomson T."/>
            <person name="Thoulutsang Y."/>
            <person name="Thoulutsang D."/>
            <person name="Topham K."/>
            <person name="Topping I."/>
            <person name="Tsamla T."/>
            <person name="Vassiliev H."/>
            <person name="Vo A."/>
            <person name="Wangchuk T."/>
            <person name="Wangdi T."/>
            <person name="Weiand M."/>
            <person name="Wilkinson J."/>
            <person name="Wilson A."/>
            <person name="Yadav S."/>
            <person name="Young G."/>
            <person name="Yu Q."/>
            <person name="Zembek L."/>
            <person name="Zhong D."/>
            <person name="Zimmer A."/>
            <person name="Zwirko Z."/>
            <person name="Jaffe D.B."/>
            <person name="Alvarez P."/>
            <person name="Brockman W."/>
            <person name="Butler J."/>
            <person name="Chin C."/>
            <person name="Gnerre S."/>
            <person name="Grabherr M."/>
            <person name="Kleber M."/>
            <person name="Mauceli E."/>
            <person name="MacCallum I."/>
        </authorList>
    </citation>
    <scope>NUCLEOTIDE SEQUENCE [LARGE SCALE GENOMIC DNA]</scope>
    <source>
        <strain evidence="7">Tucson 14030-0811.24</strain>
    </source>
</reference>
<name>B4NEZ6_DROWI</name>
<dbReference type="GO" id="GO:0005777">
    <property type="term" value="C:peroxisome"/>
    <property type="evidence" value="ECO:0007669"/>
    <property type="project" value="UniProtKB-SubCell"/>
</dbReference>
<dbReference type="CDD" id="cd05911">
    <property type="entry name" value="Firefly_Luc_like"/>
    <property type="match status" value="1"/>
</dbReference>
<dbReference type="PhylomeDB" id="B4NEZ6"/>
<dbReference type="PANTHER" id="PTHR24096">
    <property type="entry name" value="LONG-CHAIN-FATTY-ACID--COA LIGASE"/>
    <property type="match status" value="1"/>
</dbReference>
<dbReference type="GO" id="GO:0004467">
    <property type="term" value="F:long-chain fatty acid-CoA ligase activity"/>
    <property type="evidence" value="ECO:0007669"/>
    <property type="project" value="TreeGrafter"/>
</dbReference>
<dbReference type="Gene3D" id="3.30.300.30">
    <property type="match status" value="1"/>
</dbReference>
<proteinExistence type="inferred from homology"/>
<dbReference type="InterPro" id="IPR045851">
    <property type="entry name" value="AMP-bd_C_sf"/>
</dbReference>
<sequence>MHFSPATSYDADNKIWSGPPDSYYFAPELSIGEIIYEEMRRHPKLIAQISDTENTILTHEELLLNSIRVATYMRNQGLNQNDIVGIIARNTTHIFAVTYACFFNGIAFHSLNILHDQETIERLYNLTKPCLIFCDGDEYEKVRAATKDLNVQIITMRNHTKDSFSIEEVLATPVGEKFQTARLEKGNDQTLAILCSSGTTGDPKAVTISNSRKILNPSPPLTTTDVQFGSSTLDWLSGLLTTVISGVYSTTRIITDCGFDAEYFFYLVEKYKITWAMQGTASMALMANSEEFERADFSSLRYFFYGGSRCSLEVQHKLRRVFSLDCMHFAYGLTELGTLASVNYHFDKKPNSSGRLTNGFKLKIINKQGEAQEPDAVGEICIYSGQYWDGYYGNRKESQHIRDNNLWFHTGDLGYMDDDGFLYIVERKKDMLKYKTMMYYPHEIESVISKMPDVADVCVFGVWNPYTGDEAAAAVVKKKGSDLHAQDVLDYVMEHVDATYKQLNGGALIVDELKRSANGKTNRLATKAYFLEVKDRN</sequence>
<dbReference type="SMR" id="B4NEZ6"/>
<dbReference type="InterPro" id="IPR025110">
    <property type="entry name" value="AMP-bd_C"/>
</dbReference>
<dbReference type="eggNOG" id="KOG1176">
    <property type="taxonomic scope" value="Eukaryota"/>
</dbReference>
<dbReference type="PANTHER" id="PTHR24096:SF353">
    <property type="entry name" value="GH16244P-RELATED"/>
    <property type="match status" value="1"/>
</dbReference>
<dbReference type="FunFam" id="3.30.300.30:FF:000007">
    <property type="entry name" value="4-coumarate--CoA ligase 2"/>
    <property type="match status" value="1"/>
</dbReference>
<dbReference type="STRING" id="7260.B4NEZ6"/>
<dbReference type="InParanoid" id="B4NEZ6"/>
<dbReference type="InterPro" id="IPR020845">
    <property type="entry name" value="AMP-binding_CS"/>
</dbReference>
<dbReference type="Proteomes" id="UP000007798">
    <property type="component" value="Unassembled WGS sequence"/>
</dbReference>
<evidence type="ECO:0000259" key="4">
    <source>
        <dbReference type="Pfam" id="PF00501"/>
    </source>
</evidence>
<keyword evidence="3" id="KW-0576">Peroxisome</keyword>